<protein>
    <submittedName>
        <fullName evidence="2">Uncharacterized protein</fullName>
    </submittedName>
</protein>
<name>A0A4C1VAV9_EUMVA</name>
<evidence type="ECO:0000313" key="3">
    <source>
        <dbReference type="Proteomes" id="UP000299102"/>
    </source>
</evidence>
<evidence type="ECO:0000313" key="2">
    <source>
        <dbReference type="EMBL" id="GBP35856.1"/>
    </source>
</evidence>
<evidence type="ECO:0000256" key="1">
    <source>
        <dbReference type="SAM" id="MobiDB-lite"/>
    </source>
</evidence>
<accession>A0A4C1VAV9</accession>
<feature type="region of interest" description="Disordered" evidence="1">
    <location>
        <begin position="37"/>
        <end position="83"/>
    </location>
</feature>
<sequence length="102" mass="11550">MAESRERNQVSEKLDFSTGAGRASVRGRECLFITRPKSPRARQIDDDHRATPFRFGAHLRRGDRRPPPAPTRPPPALKAHRRRAADDEIIGVHVFRADLFGV</sequence>
<dbReference type="Proteomes" id="UP000299102">
    <property type="component" value="Unassembled WGS sequence"/>
</dbReference>
<comment type="caution">
    <text evidence="2">The sequence shown here is derived from an EMBL/GenBank/DDBJ whole genome shotgun (WGS) entry which is preliminary data.</text>
</comment>
<dbReference type="EMBL" id="BGZK01000310">
    <property type="protein sequence ID" value="GBP35856.1"/>
    <property type="molecule type" value="Genomic_DNA"/>
</dbReference>
<feature type="compositionally biased region" description="Pro residues" evidence="1">
    <location>
        <begin position="67"/>
        <end position="76"/>
    </location>
</feature>
<proteinExistence type="predicted"/>
<keyword evidence="3" id="KW-1185">Reference proteome</keyword>
<organism evidence="2 3">
    <name type="scientific">Eumeta variegata</name>
    <name type="common">Bagworm moth</name>
    <name type="synonym">Eumeta japonica</name>
    <dbReference type="NCBI Taxonomy" id="151549"/>
    <lineage>
        <taxon>Eukaryota</taxon>
        <taxon>Metazoa</taxon>
        <taxon>Ecdysozoa</taxon>
        <taxon>Arthropoda</taxon>
        <taxon>Hexapoda</taxon>
        <taxon>Insecta</taxon>
        <taxon>Pterygota</taxon>
        <taxon>Neoptera</taxon>
        <taxon>Endopterygota</taxon>
        <taxon>Lepidoptera</taxon>
        <taxon>Glossata</taxon>
        <taxon>Ditrysia</taxon>
        <taxon>Tineoidea</taxon>
        <taxon>Psychidae</taxon>
        <taxon>Oiketicinae</taxon>
        <taxon>Eumeta</taxon>
    </lineage>
</organism>
<reference evidence="2 3" key="1">
    <citation type="journal article" date="2019" name="Commun. Biol.">
        <title>The bagworm genome reveals a unique fibroin gene that provides high tensile strength.</title>
        <authorList>
            <person name="Kono N."/>
            <person name="Nakamura H."/>
            <person name="Ohtoshi R."/>
            <person name="Tomita M."/>
            <person name="Numata K."/>
            <person name="Arakawa K."/>
        </authorList>
    </citation>
    <scope>NUCLEOTIDE SEQUENCE [LARGE SCALE GENOMIC DNA]</scope>
</reference>
<feature type="region of interest" description="Disordered" evidence="1">
    <location>
        <begin position="1"/>
        <end position="21"/>
    </location>
</feature>
<dbReference type="AlphaFoldDB" id="A0A4C1VAV9"/>
<gene>
    <name evidence="2" type="ORF">EVAR_27777_1</name>
</gene>
<feature type="compositionally biased region" description="Basic and acidic residues" evidence="1">
    <location>
        <begin position="1"/>
        <end position="15"/>
    </location>
</feature>